<gene>
    <name evidence="1" type="ORF">DHETER_LOCUS10895</name>
</gene>
<organism evidence="1 2">
    <name type="scientific">Dentiscutata heterogama</name>
    <dbReference type="NCBI Taxonomy" id="1316150"/>
    <lineage>
        <taxon>Eukaryota</taxon>
        <taxon>Fungi</taxon>
        <taxon>Fungi incertae sedis</taxon>
        <taxon>Mucoromycota</taxon>
        <taxon>Glomeromycotina</taxon>
        <taxon>Glomeromycetes</taxon>
        <taxon>Diversisporales</taxon>
        <taxon>Gigasporaceae</taxon>
        <taxon>Dentiscutata</taxon>
    </lineage>
</organism>
<dbReference type="EMBL" id="CAJVPU010022435">
    <property type="protein sequence ID" value="CAG8685645.1"/>
    <property type="molecule type" value="Genomic_DNA"/>
</dbReference>
<protein>
    <submittedName>
        <fullName evidence="1">10402_t:CDS:1</fullName>
    </submittedName>
</protein>
<proteinExistence type="predicted"/>
<evidence type="ECO:0000313" key="1">
    <source>
        <dbReference type="EMBL" id="CAG8685645.1"/>
    </source>
</evidence>
<evidence type="ECO:0000313" key="2">
    <source>
        <dbReference type="Proteomes" id="UP000789702"/>
    </source>
</evidence>
<name>A0ACA9P505_9GLOM</name>
<keyword evidence="2" id="KW-1185">Reference proteome</keyword>
<dbReference type="Proteomes" id="UP000789702">
    <property type="component" value="Unassembled WGS sequence"/>
</dbReference>
<feature type="non-terminal residue" evidence="1">
    <location>
        <position position="1"/>
    </location>
</feature>
<reference evidence="1" key="1">
    <citation type="submission" date="2021-06" db="EMBL/GenBank/DDBJ databases">
        <authorList>
            <person name="Kallberg Y."/>
            <person name="Tangrot J."/>
            <person name="Rosling A."/>
        </authorList>
    </citation>
    <scope>NUCLEOTIDE SEQUENCE</scope>
    <source>
        <strain evidence="1">IL203A</strain>
    </source>
</reference>
<accession>A0ACA9P505</accession>
<comment type="caution">
    <text evidence="1">The sequence shown here is derived from an EMBL/GenBank/DDBJ whole genome shotgun (WGS) entry which is preliminary data.</text>
</comment>
<sequence length="700" mass="80125">EDAVTRDKNGTDGEGESEASFEIAHRRLDNSTEAILGGRSNNDGSEEDLDDEQENDGLEESELDESESEVGYFDRAREPVGNQGSNGSSSSLSQSQNSGEVEDELFDDDEQHDLFDPPNDDDNESYEESDDEIDWHLEFYIDDLRINFDSTLFEVIYRHLLRIDVEQSKEKFWNNDDEYIIKFKKVVSAFPPFPDHYFPTKLGTGNDAYVELVTHFMAILHSIYADAVSVDKYDPSPFVSQELETHIDIVVNPVSILTRVFPDAFLKICSEVPFVLNPMKRHEFFIGKTFGLLYPERFGIDINNARKVLNLIRQVLPGPMQATPSISMDNLFGWIRQYFEKYAITGSRLSVQFEGVGGIGDGVAREFFSKLSLEFSQICRKMWVHDVKYKKPYKPTDPIDNDYGLYPALMNDQFDEKTDGESKEGMESVVDETFIDILLHPEHLLRKLPSGTDLNEQDCLKIIELIESVYPSFGSNLKKLLNNNDLDEKDCIPYDIMTGRTTSVVGPDGKKREQPYSVNHGNDSDEWVTRINIGRYIAVCRDWFFDRGIALQTKAFKEGFNRVFPIEVMREYTATEFALYFLHQGGDGDWSIETLRQYVQSYDANTSNEEVEKVIQIMAEYDTDNRKRFLRFATGSSKLPIGGFEALNLKVFRDSALDERALPKARTCFNRLIIPPNNSKEELVRKLEFAFANCPDIDRG</sequence>